<accession>A0ABS6XTA3</accession>
<sequence>MHIKSFYIDNFRGYRKFKLNCEKDLNVITGINNSGKTTILEAISLWNELFGYLISKAQKGNNKLLISQNDFRFSHKNGNYFDYRKFNSVRTSGYKDIFYDLKTSNKITISAIVENNTDKIEIGFVINAVTGNNYNIVLKEHDRFDFQKFNRIFNLLPNPIGCFFSSPIATLPTMEEFSLPPKIKEGVKTRQSVLFFRNRLFNLFQSANEFQIYKTMLSQIVFNDNNSIEFRIIGDIQIDINISIEVSIKQKGYKNISLLGSGTIQIMEILLHLFEVKKDLNVILLDEPDSHIHRDIQKRLIKELANSQIQFFITTHNEALIRSTNPKNIFFIEEDVSSKSLTEYHPIYNQTLTAKKSGISPSYHSHIMHKIGAETSLDILNALEADKIFFVEGCDDSDYIRKIMEINNINIDCVFWAFDGLDNLISKIKHYKVFFSGIGNISALWNKCSIIVDSDYTTDLQKGSLKEALKRKTGLSTFIWNTYTIESSILKDKNALSKILSTYTHSKGIIKTISEIDNVIDEKYAEYVLEKTAFMDNDILFCNSVQGQIDARKANLKSSLEISKVYNGTNLSNSYRIYCKEQFKTGLIDHICNKDDVEIILTKIVTELGIEIDSTIENRIYELIPFIDVNNQPNEWNDLAAFIKQI</sequence>
<evidence type="ECO:0000313" key="3">
    <source>
        <dbReference type="Proteomes" id="UP000812031"/>
    </source>
</evidence>
<dbReference type="PANTHER" id="PTHR43581:SF4">
    <property type="entry name" value="ATP_GTP PHOSPHATASE"/>
    <property type="match status" value="1"/>
</dbReference>
<name>A0ABS6XTA3_9FLAO</name>
<evidence type="ECO:0000259" key="1">
    <source>
        <dbReference type="Pfam" id="PF13304"/>
    </source>
</evidence>
<gene>
    <name evidence="2" type="ORF">KZH69_05385</name>
</gene>
<dbReference type="EMBL" id="JAHWYN010000004">
    <property type="protein sequence ID" value="MBW4359910.1"/>
    <property type="molecule type" value="Genomic_DNA"/>
</dbReference>
<organism evidence="2 3">
    <name type="scientific">Flavobacterium taihuense</name>
    <dbReference type="NCBI Taxonomy" id="2857508"/>
    <lineage>
        <taxon>Bacteria</taxon>
        <taxon>Pseudomonadati</taxon>
        <taxon>Bacteroidota</taxon>
        <taxon>Flavobacteriia</taxon>
        <taxon>Flavobacteriales</taxon>
        <taxon>Flavobacteriaceae</taxon>
        <taxon>Flavobacterium</taxon>
    </lineage>
</organism>
<dbReference type="InterPro" id="IPR051396">
    <property type="entry name" value="Bact_Antivir_Def_Nuclease"/>
</dbReference>
<reference evidence="2 3" key="1">
    <citation type="submission" date="2021-07" db="EMBL/GenBank/DDBJ databases">
        <title>Flavobacterium sp. nov. isolated from sediment on the Taihu Lake.</title>
        <authorList>
            <person name="Qu J.-H."/>
        </authorList>
    </citation>
    <scope>NUCLEOTIDE SEQUENCE [LARGE SCALE GENOMIC DNA]</scope>
    <source>
        <strain evidence="2 3">NAS39</strain>
    </source>
</reference>
<protein>
    <submittedName>
        <fullName evidence="2">AAA family ATPase</fullName>
    </submittedName>
</protein>
<proteinExistence type="predicted"/>
<dbReference type="CDD" id="cd00267">
    <property type="entry name" value="ABC_ATPase"/>
    <property type="match status" value="1"/>
</dbReference>
<keyword evidence="3" id="KW-1185">Reference proteome</keyword>
<evidence type="ECO:0000313" key="2">
    <source>
        <dbReference type="EMBL" id="MBW4359910.1"/>
    </source>
</evidence>
<comment type="caution">
    <text evidence="2">The sequence shown here is derived from an EMBL/GenBank/DDBJ whole genome shotgun (WGS) entry which is preliminary data.</text>
</comment>
<dbReference type="Proteomes" id="UP000812031">
    <property type="component" value="Unassembled WGS sequence"/>
</dbReference>
<feature type="domain" description="ATPase AAA-type core" evidence="1">
    <location>
        <begin position="25"/>
        <end position="321"/>
    </location>
</feature>
<dbReference type="PANTHER" id="PTHR43581">
    <property type="entry name" value="ATP/GTP PHOSPHATASE"/>
    <property type="match status" value="1"/>
</dbReference>
<dbReference type="RefSeq" id="WP_219316428.1">
    <property type="nucleotide sequence ID" value="NZ_JAHWYN010000004.1"/>
</dbReference>
<dbReference type="Pfam" id="PF13304">
    <property type="entry name" value="AAA_21"/>
    <property type="match status" value="1"/>
</dbReference>
<dbReference type="InterPro" id="IPR003959">
    <property type="entry name" value="ATPase_AAA_core"/>
</dbReference>